<evidence type="ECO:0000313" key="16">
    <source>
        <dbReference type="EMBL" id="HGE66940.1"/>
    </source>
</evidence>
<feature type="domain" description="Histidine kinase" evidence="14">
    <location>
        <begin position="336"/>
        <end position="526"/>
    </location>
</feature>
<dbReference type="Gene3D" id="3.30.565.10">
    <property type="entry name" value="Histidine kinase-like ATPase, C-terminal domain"/>
    <property type="match status" value="1"/>
</dbReference>
<dbReference type="GO" id="GO:0005524">
    <property type="term" value="F:ATP binding"/>
    <property type="evidence" value="ECO:0007669"/>
    <property type="project" value="UniProtKB-KW"/>
</dbReference>
<evidence type="ECO:0000256" key="13">
    <source>
        <dbReference type="SAM" id="Phobius"/>
    </source>
</evidence>
<name>A0A7C3YGC5_9EURY</name>
<dbReference type="EC" id="2.7.13.3" evidence="3"/>
<evidence type="ECO:0000259" key="15">
    <source>
        <dbReference type="PROSITE" id="PS50885"/>
    </source>
</evidence>
<keyword evidence="8" id="KW-0418">Kinase</keyword>
<protein>
    <recommendedName>
        <fullName evidence="3">histidine kinase</fullName>
        <ecNumber evidence="3">2.7.13.3</ecNumber>
    </recommendedName>
</protein>
<keyword evidence="10" id="KW-0902">Two-component regulatory system</keyword>
<keyword evidence="4" id="KW-1003">Cell membrane</keyword>
<dbReference type="InterPro" id="IPR003660">
    <property type="entry name" value="HAMP_dom"/>
</dbReference>
<evidence type="ECO:0000256" key="4">
    <source>
        <dbReference type="ARBA" id="ARBA00022475"/>
    </source>
</evidence>
<dbReference type="InterPro" id="IPR007892">
    <property type="entry name" value="CHASE4"/>
</dbReference>
<keyword evidence="11 13" id="KW-0472">Membrane</keyword>
<feature type="transmembrane region" description="Helical" evidence="13">
    <location>
        <begin position="255"/>
        <end position="275"/>
    </location>
</feature>
<dbReference type="SMART" id="SM00387">
    <property type="entry name" value="HATPase_c"/>
    <property type="match status" value="1"/>
</dbReference>
<dbReference type="PROSITE" id="PS50109">
    <property type="entry name" value="HIS_KIN"/>
    <property type="match status" value="1"/>
</dbReference>
<gene>
    <name evidence="16" type="ORF">ENX77_07510</name>
</gene>
<keyword evidence="13" id="KW-0812">Transmembrane</keyword>
<reference evidence="16" key="1">
    <citation type="journal article" date="2020" name="mSystems">
        <title>Genome- and Community-Level Interaction Insights into Carbon Utilization and Element Cycling Functions of Hydrothermarchaeota in Hydrothermal Sediment.</title>
        <authorList>
            <person name="Zhou Z."/>
            <person name="Liu Y."/>
            <person name="Xu W."/>
            <person name="Pan J."/>
            <person name="Luo Z.H."/>
            <person name="Li M."/>
        </authorList>
    </citation>
    <scope>NUCLEOTIDE SEQUENCE [LARGE SCALE GENOMIC DNA]</scope>
    <source>
        <strain evidence="16">SpSt-97</strain>
    </source>
</reference>
<accession>A0A7C3YGC5</accession>
<dbReference type="GO" id="GO:0000155">
    <property type="term" value="F:phosphorelay sensor kinase activity"/>
    <property type="evidence" value="ECO:0007669"/>
    <property type="project" value="InterPro"/>
</dbReference>
<dbReference type="AlphaFoldDB" id="A0A7C3YGC5"/>
<dbReference type="InterPro" id="IPR036890">
    <property type="entry name" value="HATPase_C_sf"/>
</dbReference>
<feature type="transmembrane region" description="Helical" evidence="13">
    <location>
        <begin position="7"/>
        <end position="25"/>
    </location>
</feature>
<keyword evidence="12" id="KW-0175">Coiled coil</keyword>
<evidence type="ECO:0000256" key="11">
    <source>
        <dbReference type="ARBA" id="ARBA00023136"/>
    </source>
</evidence>
<dbReference type="InterPro" id="IPR036097">
    <property type="entry name" value="HisK_dim/P_sf"/>
</dbReference>
<comment type="catalytic activity">
    <reaction evidence="1">
        <text>ATP + protein L-histidine = ADP + protein N-phospho-L-histidine.</text>
        <dbReference type="EC" id="2.7.13.3"/>
    </reaction>
</comment>
<dbReference type="PROSITE" id="PS50885">
    <property type="entry name" value="HAMP"/>
    <property type="match status" value="1"/>
</dbReference>
<dbReference type="PANTHER" id="PTHR45528:SF1">
    <property type="entry name" value="SENSOR HISTIDINE KINASE CPXA"/>
    <property type="match status" value="1"/>
</dbReference>
<evidence type="ECO:0000256" key="1">
    <source>
        <dbReference type="ARBA" id="ARBA00000085"/>
    </source>
</evidence>
<evidence type="ECO:0000256" key="2">
    <source>
        <dbReference type="ARBA" id="ARBA00004651"/>
    </source>
</evidence>
<evidence type="ECO:0000256" key="7">
    <source>
        <dbReference type="ARBA" id="ARBA00022741"/>
    </source>
</evidence>
<dbReference type="InterPro" id="IPR050398">
    <property type="entry name" value="HssS/ArlS-like"/>
</dbReference>
<comment type="subcellular location">
    <subcellularLocation>
        <location evidence="2">Cell membrane</location>
        <topology evidence="2">Multi-pass membrane protein</topology>
    </subcellularLocation>
</comment>
<evidence type="ECO:0000256" key="8">
    <source>
        <dbReference type="ARBA" id="ARBA00022777"/>
    </source>
</evidence>
<evidence type="ECO:0000256" key="6">
    <source>
        <dbReference type="ARBA" id="ARBA00022679"/>
    </source>
</evidence>
<feature type="coiled-coil region" evidence="12">
    <location>
        <begin position="309"/>
        <end position="336"/>
    </location>
</feature>
<dbReference type="CDD" id="cd00075">
    <property type="entry name" value="HATPase"/>
    <property type="match status" value="1"/>
</dbReference>
<dbReference type="SUPFAM" id="SSF47384">
    <property type="entry name" value="Homodimeric domain of signal transducing histidine kinase"/>
    <property type="match status" value="1"/>
</dbReference>
<comment type="caution">
    <text evidence="16">The sequence shown here is derived from an EMBL/GenBank/DDBJ whole genome shotgun (WGS) entry which is preliminary data.</text>
</comment>
<dbReference type="EMBL" id="DTPI01000033">
    <property type="protein sequence ID" value="HGE66940.1"/>
    <property type="molecule type" value="Genomic_DNA"/>
</dbReference>
<feature type="domain" description="HAMP" evidence="15">
    <location>
        <begin position="277"/>
        <end position="328"/>
    </location>
</feature>
<dbReference type="PANTHER" id="PTHR45528">
    <property type="entry name" value="SENSOR HISTIDINE KINASE CPXA"/>
    <property type="match status" value="1"/>
</dbReference>
<keyword evidence="9" id="KW-0067">ATP-binding</keyword>
<evidence type="ECO:0000256" key="10">
    <source>
        <dbReference type="ARBA" id="ARBA00023012"/>
    </source>
</evidence>
<sequence>MSLRSKVLTITGATFILLFIVVYFVSVNQILGSYEELEKEYVLRDLNRSLNAINKEILELDSICYDWAAWDDTYEFIANPNEEYIKSNLVDSTFTGLSLNFIVYVNKSGDIVYAKAFDLINGTEIPLPSELYNHILYLSNFTEIPPLGSLTKHGIIDLERPTIIASRPILTSNDEGPIRGALIMGRFLNTTQISRNLGLNISVLPYNDELKGIQPINGKIIGYAPIKDIYGKPVYILKLETIREIYPQGVETVRYYILTIIVIGVLFCVVTILLIDRFVLYRLSLITSVIKEIHQNPDKTVPVIGKNELASLSIEINKMLDRIKRYNELIKVLNRILRHDLLNNLTIVRVSLEMIEPKDESMERLIKNAIKTIDKSVKLIKDVRELEASESPITINLREVIENVIERYPIKFNVEGDCICQVTKAIYSVIDNIINNAIVHGKTDRVDIFIEDKGEFCEIRIADYGVGIPDEIKDQIFEEGFKYKSEGSGLGLYIVKKVLERYGGEVIVEDNKPSGTVFILRIKKIV</sequence>
<dbReference type="InterPro" id="IPR004358">
    <property type="entry name" value="Sig_transdc_His_kin-like_C"/>
</dbReference>
<keyword evidence="6" id="KW-0808">Transferase</keyword>
<evidence type="ECO:0000256" key="3">
    <source>
        <dbReference type="ARBA" id="ARBA00012438"/>
    </source>
</evidence>
<dbReference type="Gene3D" id="1.10.287.130">
    <property type="match status" value="1"/>
</dbReference>
<keyword evidence="5" id="KW-0597">Phosphoprotein</keyword>
<evidence type="ECO:0000256" key="12">
    <source>
        <dbReference type="SAM" id="Coils"/>
    </source>
</evidence>
<proteinExistence type="predicted"/>
<dbReference type="Pfam" id="PF05228">
    <property type="entry name" value="CHASE4"/>
    <property type="match status" value="1"/>
</dbReference>
<evidence type="ECO:0000259" key="14">
    <source>
        <dbReference type="PROSITE" id="PS50109"/>
    </source>
</evidence>
<keyword evidence="13" id="KW-1133">Transmembrane helix</keyword>
<dbReference type="Pfam" id="PF02518">
    <property type="entry name" value="HATPase_c"/>
    <property type="match status" value="1"/>
</dbReference>
<dbReference type="InterPro" id="IPR003594">
    <property type="entry name" value="HATPase_dom"/>
</dbReference>
<keyword evidence="7" id="KW-0547">Nucleotide-binding</keyword>
<evidence type="ECO:0000256" key="5">
    <source>
        <dbReference type="ARBA" id="ARBA00022553"/>
    </source>
</evidence>
<dbReference type="InterPro" id="IPR005467">
    <property type="entry name" value="His_kinase_dom"/>
</dbReference>
<evidence type="ECO:0000256" key="9">
    <source>
        <dbReference type="ARBA" id="ARBA00022840"/>
    </source>
</evidence>
<dbReference type="PRINTS" id="PR00344">
    <property type="entry name" value="BCTRLSENSOR"/>
</dbReference>
<dbReference type="SUPFAM" id="SSF55874">
    <property type="entry name" value="ATPase domain of HSP90 chaperone/DNA topoisomerase II/histidine kinase"/>
    <property type="match status" value="1"/>
</dbReference>
<dbReference type="GO" id="GO:0005886">
    <property type="term" value="C:plasma membrane"/>
    <property type="evidence" value="ECO:0007669"/>
    <property type="project" value="UniProtKB-SubCell"/>
</dbReference>
<organism evidence="16">
    <name type="scientific">Geoglobus ahangari</name>
    <dbReference type="NCBI Taxonomy" id="113653"/>
    <lineage>
        <taxon>Archaea</taxon>
        <taxon>Methanobacteriati</taxon>
        <taxon>Methanobacteriota</taxon>
        <taxon>Archaeoglobi</taxon>
        <taxon>Archaeoglobales</taxon>
        <taxon>Archaeoglobaceae</taxon>
        <taxon>Geoglobus</taxon>
    </lineage>
</organism>